<sequence>MAVTGEKSGGIHDISKRRTQLAGPSGVKGLLLNKRIFAIAVFASLGGFVYGYNQGMFGQILSMTSFSETVHPESITDPTLRGFLTAILELGAWMGVLINGITADALGRKLATVSGVFVFIVGVIVQACAKNVGYILGGRFVTGLGVGILSMIVPLYNAELSPAELRGSLVSLQQLAIAFGIMTSYWIGYGTNYIGGTGEGQSNAAWLIPVCIQIAPALVLGVGILFMPASPRWLMVKGRESECLSVIAHLRGLPNDSELVQLEYLEVKAQHRFELETSLAHFPQYHSPGLSNKIKLGCVEYASLLRNKSLLKRVGVAVFVMVFQQWSGINAILYYAAFIFKDLGLTGNTTSLLAGGVGGILLFLATIPAVLYIDQLGRKPVLISGAVGMGISHFIVAGLMGKYNTSWPQHRVAGWVAVVFVWVYQINFGYSWGPGAWVLVAEVFPLGVRAKAVSIGASSNWLNNFAIGQATPPMIAKMSYGTFIFFGCMCFTGAIFVYFLVPETKNLTLEEMDEVFGDEAGSGTEDKNRLIQIYADLGLLNSESPEAKVDTTHV</sequence>
<dbReference type="Gene3D" id="1.20.1250.20">
    <property type="entry name" value="MFS general substrate transporter like domains"/>
    <property type="match status" value="1"/>
</dbReference>
<keyword evidence="5 8" id="KW-1133">Transmembrane helix</keyword>
<feature type="transmembrane region" description="Helical" evidence="8">
    <location>
        <begin position="80"/>
        <end position="98"/>
    </location>
</feature>
<dbReference type="PRINTS" id="PR00171">
    <property type="entry name" value="SUGRTRNSPORT"/>
</dbReference>
<reference evidence="10 11" key="1">
    <citation type="submission" date="2024-07" db="EMBL/GenBank/DDBJ databases">
        <title>Section-level genome sequencing and comparative genomics of Aspergillus sections Usti and Cavernicolus.</title>
        <authorList>
            <consortium name="Lawrence Berkeley National Laboratory"/>
            <person name="Nybo J.L."/>
            <person name="Vesth T.C."/>
            <person name="Theobald S."/>
            <person name="Frisvad J.C."/>
            <person name="Larsen T.O."/>
            <person name="Kjaerboelling I."/>
            <person name="Rothschild-Mancinelli K."/>
            <person name="Lyhne E.K."/>
            <person name="Kogle M.E."/>
            <person name="Barry K."/>
            <person name="Clum A."/>
            <person name="Na H."/>
            <person name="Ledsgaard L."/>
            <person name="Lin J."/>
            <person name="Lipzen A."/>
            <person name="Kuo A."/>
            <person name="Riley R."/>
            <person name="Mondo S."/>
            <person name="Labutti K."/>
            <person name="Haridas S."/>
            <person name="Pangalinan J."/>
            <person name="Salamov A.A."/>
            <person name="Simmons B.A."/>
            <person name="Magnuson J.K."/>
            <person name="Chen J."/>
            <person name="Drula E."/>
            <person name="Henrissat B."/>
            <person name="Wiebenga A."/>
            <person name="Lubbers R.J."/>
            <person name="Gomes A.C."/>
            <person name="Makela M.R."/>
            <person name="Stajich J."/>
            <person name="Grigoriev I.V."/>
            <person name="Mortensen U.H."/>
            <person name="De Vries R.P."/>
            <person name="Baker S.E."/>
            <person name="Andersen M.R."/>
        </authorList>
    </citation>
    <scope>NUCLEOTIDE SEQUENCE [LARGE SCALE GENOMIC DNA]</scope>
    <source>
        <strain evidence="10 11">CBS 123904</strain>
    </source>
</reference>
<dbReference type="Pfam" id="PF00083">
    <property type="entry name" value="Sugar_tr"/>
    <property type="match status" value="1"/>
</dbReference>
<feature type="transmembrane region" description="Helical" evidence="8">
    <location>
        <begin position="480"/>
        <end position="501"/>
    </location>
</feature>
<feature type="transmembrane region" description="Helical" evidence="8">
    <location>
        <begin position="133"/>
        <end position="156"/>
    </location>
</feature>
<evidence type="ECO:0000259" key="9">
    <source>
        <dbReference type="PROSITE" id="PS50850"/>
    </source>
</evidence>
<evidence type="ECO:0000256" key="6">
    <source>
        <dbReference type="ARBA" id="ARBA00023136"/>
    </source>
</evidence>
<dbReference type="PROSITE" id="PS00217">
    <property type="entry name" value="SUGAR_TRANSPORT_2"/>
    <property type="match status" value="1"/>
</dbReference>
<proteinExistence type="inferred from homology"/>
<organism evidence="10 11">
    <name type="scientific">Aspergillus pseudoustus</name>
    <dbReference type="NCBI Taxonomy" id="1810923"/>
    <lineage>
        <taxon>Eukaryota</taxon>
        <taxon>Fungi</taxon>
        <taxon>Dikarya</taxon>
        <taxon>Ascomycota</taxon>
        <taxon>Pezizomycotina</taxon>
        <taxon>Eurotiomycetes</taxon>
        <taxon>Eurotiomycetidae</taxon>
        <taxon>Eurotiales</taxon>
        <taxon>Aspergillaceae</taxon>
        <taxon>Aspergillus</taxon>
        <taxon>Aspergillus subgen. Nidulantes</taxon>
    </lineage>
</organism>
<dbReference type="PROSITE" id="PS50850">
    <property type="entry name" value="MFS"/>
    <property type="match status" value="1"/>
</dbReference>
<dbReference type="Proteomes" id="UP001610446">
    <property type="component" value="Unassembled WGS sequence"/>
</dbReference>
<accession>A0ABR4L1P4</accession>
<dbReference type="InterPro" id="IPR003663">
    <property type="entry name" value="Sugar/inositol_transpt"/>
</dbReference>
<keyword evidence="3 7" id="KW-0813">Transport</keyword>
<keyword evidence="6 8" id="KW-0472">Membrane</keyword>
<dbReference type="PROSITE" id="PS00216">
    <property type="entry name" value="SUGAR_TRANSPORT_1"/>
    <property type="match status" value="1"/>
</dbReference>
<dbReference type="PANTHER" id="PTHR48022">
    <property type="entry name" value="PLASTIDIC GLUCOSE TRANSPORTER 4"/>
    <property type="match status" value="1"/>
</dbReference>
<dbReference type="InterPro" id="IPR036259">
    <property type="entry name" value="MFS_trans_sf"/>
</dbReference>
<evidence type="ECO:0000256" key="8">
    <source>
        <dbReference type="SAM" id="Phobius"/>
    </source>
</evidence>
<dbReference type="InterPro" id="IPR005828">
    <property type="entry name" value="MFS_sugar_transport-like"/>
</dbReference>
<feature type="transmembrane region" description="Helical" evidence="8">
    <location>
        <begin position="36"/>
        <end position="53"/>
    </location>
</feature>
<feature type="transmembrane region" description="Helical" evidence="8">
    <location>
        <begin position="352"/>
        <end position="373"/>
    </location>
</feature>
<evidence type="ECO:0000256" key="1">
    <source>
        <dbReference type="ARBA" id="ARBA00004141"/>
    </source>
</evidence>
<protein>
    <submittedName>
        <fullName evidence="10">General substrate transporter</fullName>
    </submittedName>
</protein>
<dbReference type="InterPro" id="IPR005829">
    <property type="entry name" value="Sugar_transporter_CS"/>
</dbReference>
<feature type="transmembrane region" description="Helical" evidence="8">
    <location>
        <begin position="207"/>
        <end position="229"/>
    </location>
</feature>
<evidence type="ECO:0000256" key="4">
    <source>
        <dbReference type="ARBA" id="ARBA00022692"/>
    </source>
</evidence>
<feature type="transmembrane region" description="Helical" evidence="8">
    <location>
        <begin position="168"/>
        <end position="187"/>
    </location>
</feature>
<name>A0ABR4L1P4_9EURO</name>
<evidence type="ECO:0000256" key="2">
    <source>
        <dbReference type="ARBA" id="ARBA00010992"/>
    </source>
</evidence>
<evidence type="ECO:0000313" key="11">
    <source>
        <dbReference type="Proteomes" id="UP001610446"/>
    </source>
</evidence>
<evidence type="ECO:0000256" key="3">
    <source>
        <dbReference type="ARBA" id="ARBA00022448"/>
    </source>
</evidence>
<dbReference type="EMBL" id="JBFXLU010000001">
    <property type="protein sequence ID" value="KAL2858450.1"/>
    <property type="molecule type" value="Genomic_DNA"/>
</dbReference>
<comment type="subcellular location">
    <subcellularLocation>
        <location evidence="1">Membrane</location>
        <topology evidence="1">Multi-pass membrane protein</topology>
    </subcellularLocation>
</comment>
<keyword evidence="11" id="KW-1185">Reference proteome</keyword>
<dbReference type="InterPro" id="IPR020846">
    <property type="entry name" value="MFS_dom"/>
</dbReference>
<dbReference type="PANTHER" id="PTHR48022:SF2">
    <property type="entry name" value="PLASTIDIC GLUCOSE TRANSPORTER 4"/>
    <property type="match status" value="1"/>
</dbReference>
<gene>
    <name evidence="10" type="ORF">BJY01DRAFT_230652</name>
</gene>
<evidence type="ECO:0000256" key="5">
    <source>
        <dbReference type="ARBA" id="ARBA00022989"/>
    </source>
</evidence>
<keyword evidence="4 8" id="KW-0812">Transmembrane</keyword>
<evidence type="ECO:0000313" key="10">
    <source>
        <dbReference type="EMBL" id="KAL2858450.1"/>
    </source>
</evidence>
<feature type="transmembrane region" description="Helical" evidence="8">
    <location>
        <begin position="110"/>
        <end position="127"/>
    </location>
</feature>
<feature type="transmembrane region" description="Helical" evidence="8">
    <location>
        <begin position="314"/>
        <end position="340"/>
    </location>
</feature>
<dbReference type="NCBIfam" id="TIGR00879">
    <property type="entry name" value="SP"/>
    <property type="match status" value="1"/>
</dbReference>
<feature type="domain" description="Major facilitator superfamily (MFS) profile" evidence="9">
    <location>
        <begin position="39"/>
        <end position="505"/>
    </location>
</feature>
<feature type="transmembrane region" description="Helical" evidence="8">
    <location>
        <begin position="380"/>
        <end position="400"/>
    </location>
</feature>
<dbReference type="SUPFAM" id="SSF103473">
    <property type="entry name" value="MFS general substrate transporter"/>
    <property type="match status" value="1"/>
</dbReference>
<dbReference type="InterPro" id="IPR050360">
    <property type="entry name" value="MFS_Sugar_Transporters"/>
</dbReference>
<comment type="caution">
    <text evidence="10">The sequence shown here is derived from an EMBL/GenBank/DDBJ whole genome shotgun (WGS) entry which is preliminary data.</text>
</comment>
<feature type="transmembrane region" description="Helical" evidence="8">
    <location>
        <begin position="412"/>
        <end position="430"/>
    </location>
</feature>
<comment type="similarity">
    <text evidence="2 7">Belongs to the major facilitator superfamily. Sugar transporter (TC 2.A.1.1) family.</text>
</comment>
<evidence type="ECO:0000256" key="7">
    <source>
        <dbReference type="RuleBase" id="RU003346"/>
    </source>
</evidence>